<dbReference type="OrthoDB" id="9785907at2"/>
<dbReference type="GO" id="GO:0016853">
    <property type="term" value="F:isomerase activity"/>
    <property type="evidence" value="ECO:0007669"/>
    <property type="project" value="UniProtKB-KW"/>
</dbReference>
<dbReference type="RefSeq" id="WP_158016771.1">
    <property type="nucleotide sequence ID" value="NZ_CBCSKE010000010.1"/>
</dbReference>
<dbReference type="InterPro" id="IPR013022">
    <property type="entry name" value="Xyl_isomerase-like_TIM-brl"/>
</dbReference>
<proteinExistence type="predicted"/>
<reference evidence="3" key="1">
    <citation type="submission" date="2018-02" db="EMBL/GenBank/DDBJ databases">
        <authorList>
            <person name="Seth-Smith MB H."/>
            <person name="Seth-Smith H."/>
        </authorList>
    </citation>
    <scope>NUCLEOTIDE SEQUENCE [LARGE SCALE GENOMIC DNA]</scope>
</reference>
<dbReference type="InterPro" id="IPR036237">
    <property type="entry name" value="Xyl_isomerase-like_sf"/>
</dbReference>
<dbReference type="EMBL" id="LR130759">
    <property type="protein sequence ID" value="VDM88774.1"/>
    <property type="molecule type" value="Genomic_DNA"/>
</dbReference>
<sequence length="372" mass="40665">MLSYCSNVVAADSLSALEHRLVSLFSAARELAHVEQLGVGLWLPARTMAQLAEDRPGRRRLAQVLADNGLAVVTMNAFPYGDFHGDTIKHAVYQPNWAESTRLAYTRNCAEVLSDLLPEGECGSISTLPLGWSAPWDDESDASSRQHLRTLSDELQRIEAESGHRIRLAIEPEPGCVIGSCRDAIDWFGGAGVDPQHVGLCLDICHLAVMHENTAEVLAGLSSIGFDVVKIQASNAIQIDDLADGKIADAFAEFANSPYLHQVFGVDGDGRQWFRDDLSLGDRSTPKTGSARVHYHVPLHISPPAPLRNTAHILTETMAMLREGVLSEPVHIEIETYTWEVLPSSLRMGSLAEDLAAEISWLDELMCVRDPA</sequence>
<keyword evidence="2" id="KW-0413">Isomerase</keyword>
<dbReference type="Pfam" id="PF01261">
    <property type="entry name" value="AP_endonuc_2"/>
    <property type="match status" value="1"/>
</dbReference>
<name>A0A3S4BVW1_9MYCO</name>
<evidence type="ECO:0000313" key="2">
    <source>
        <dbReference type="EMBL" id="VDM88774.1"/>
    </source>
</evidence>
<dbReference type="KEGG" id="mbai:MB901379_02338"/>
<accession>A0A3S4BVW1</accession>
<dbReference type="NCBIfam" id="NF035939">
    <property type="entry name" value="TIM_EboE"/>
    <property type="match status" value="1"/>
</dbReference>
<feature type="domain" description="Xylose isomerase-like TIM barrel" evidence="1">
    <location>
        <begin position="57"/>
        <end position="222"/>
    </location>
</feature>
<dbReference type="AlphaFoldDB" id="A0A3S4BVW1"/>
<keyword evidence="3" id="KW-1185">Reference proteome</keyword>
<keyword evidence="2" id="KW-0670">Pyruvate</keyword>
<dbReference type="Proteomes" id="UP000269998">
    <property type="component" value="Chromosome"/>
</dbReference>
<evidence type="ECO:0000259" key="1">
    <source>
        <dbReference type="Pfam" id="PF01261"/>
    </source>
</evidence>
<dbReference type="Gene3D" id="3.20.20.150">
    <property type="entry name" value="Divalent-metal-dependent TIM barrel enzymes"/>
    <property type="match status" value="1"/>
</dbReference>
<evidence type="ECO:0000313" key="3">
    <source>
        <dbReference type="Proteomes" id="UP000269998"/>
    </source>
</evidence>
<dbReference type="SUPFAM" id="SSF51658">
    <property type="entry name" value="Xylose isomerase-like"/>
    <property type="match status" value="1"/>
</dbReference>
<gene>
    <name evidence="2" type="ORF">MB901379_02338</name>
</gene>
<protein>
    <submittedName>
        <fullName evidence="2">Hydroxypyruvate isomerase</fullName>
    </submittedName>
</protein>
<organism evidence="2 3">
    <name type="scientific">Mycobacterium basiliense</name>
    <dbReference type="NCBI Taxonomy" id="2094119"/>
    <lineage>
        <taxon>Bacteria</taxon>
        <taxon>Bacillati</taxon>
        <taxon>Actinomycetota</taxon>
        <taxon>Actinomycetes</taxon>
        <taxon>Mycobacteriales</taxon>
        <taxon>Mycobacteriaceae</taxon>
        <taxon>Mycobacterium</taxon>
    </lineage>
</organism>